<reference evidence="6 7" key="1">
    <citation type="submission" date="2020-04" db="EMBL/GenBank/DDBJ databases">
        <authorList>
            <person name="Wallbank WR R."/>
            <person name="Pardo Diaz C."/>
            <person name="Kozak K."/>
            <person name="Martin S."/>
            <person name="Jiggins C."/>
            <person name="Moest M."/>
            <person name="Warren A I."/>
            <person name="Byers J.R.P. K."/>
            <person name="Montejo-Kovacevich G."/>
            <person name="Yen C E."/>
        </authorList>
    </citation>
    <scope>NUCLEOTIDE SEQUENCE [LARGE SCALE GENOMIC DNA]</scope>
</reference>
<evidence type="ECO:0000256" key="2">
    <source>
        <dbReference type="ARBA" id="ARBA00018687"/>
    </source>
</evidence>
<dbReference type="SUPFAM" id="SSF52540">
    <property type="entry name" value="P-loop containing nucleoside triphosphate hydrolases"/>
    <property type="match status" value="1"/>
</dbReference>
<protein>
    <recommendedName>
        <fullName evidence="2">Structural maintenance of chromosomes protein 5</fullName>
    </recommendedName>
</protein>
<organism evidence="6 7">
    <name type="scientific">Arctia plantaginis</name>
    <name type="common">Wood tiger moth</name>
    <name type="synonym">Phalaena plantaginis</name>
    <dbReference type="NCBI Taxonomy" id="874455"/>
    <lineage>
        <taxon>Eukaryota</taxon>
        <taxon>Metazoa</taxon>
        <taxon>Ecdysozoa</taxon>
        <taxon>Arthropoda</taxon>
        <taxon>Hexapoda</taxon>
        <taxon>Insecta</taxon>
        <taxon>Pterygota</taxon>
        <taxon>Neoptera</taxon>
        <taxon>Endopterygota</taxon>
        <taxon>Lepidoptera</taxon>
        <taxon>Glossata</taxon>
        <taxon>Ditrysia</taxon>
        <taxon>Noctuoidea</taxon>
        <taxon>Erebidae</taxon>
        <taxon>Arctiinae</taxon>
        <taxon>Arctia</taxon>
    </lineage>
</organism>
<evidence type="ECO:0000256" key="4">
    <source>
        <dbReference type="SAM" id="Coils"/>
    </source>
</evidence>
<dbReference type="Proteomes" id="UP000494106">
    <property type="component" value="Unassembled WGS sequence"/>
</dbReference>
<comment type="caution">
    <text evidence="6">The sequence shown here is derived from an EMBL/GenBank/DDBJ whole genome shotgun (WGS) entry which is preliminary data.</text>
</comment>
<gene>
    <name evidence="6" type="ORF">APLA_LOCUS8301</name>
</gene>
<dbReference type="Pfam" id="PF02463">
    <property type="entry name" value="SMC_N"/>
    <property type="match status" value="1"/>
</dbReference>
<dbReference type="InterPro" id="IPR027417">
    <property type="entry name" value="P-loop_NTPase"/>
</dbReference>
<dbReference type="GO" id="GO:0000724">
    <property type="term" value="P:double-strand break repair via homologous recombination"/>
    <property type="evidence" value="ECO:0007669"/>
    <property type="project" value="TreeGrafter"/>
</dbReference>
<feature type="coiled-coil region" evidence="4">
    <location>
        <begin position="617"/>
        <end position="665"/>
    </location>
</feature>
<evidence type="ECO:0000313" key="7">
    <source>
        <dbReference type="Proteomes" id="UP000494106"/>
    </source>
</evidence>
<feature type="coiled-coil region" evidence="4">
    <location>
        <begin position="747"/>
        <end position="781"/>
    </location>
</feature>
<dbReference type="Gene3D" id="3.40.50.300">
    <property type="entry name" value="P-loop containing nucleotide triphosphate hydrolases"/>
    <property type="match status" value="2"/>
</dbReference>
<proteinExistence type="inferred from homology"/>
<feature type="domain" description="RecF/RecN/SMC N-terminal" evidence="5">
    <location>
        <begin position="15"/>
        <end position="1005"/>
    </location>
</feature>
<dbReference type="PANTHER" id="PTHR45916">
    <property type="entry name" value="STRUCTURAL MAINTENANCE OF CHROMOSOMES PROTEIN 5"/>
    <property type="match status" value="1"/>
</dbReference>
<evidence type="ECO:0000256" key="3">
    <source>
        <dbReference type="ARBA" id="ARBA00023054"/>
    </source>
</evidence>
<keyword evidence="7" id="KW-1185">Reference proteome</keyword>
<feature type="coiled-coil region" evidence="4">
    <location>
        <begin position="199"/>
        <end position="232"/>
    </location>
</feature>
<evidence type="ECO:0000259" key="5">
    <source>
        <dbReference type="Pfam" id="PF02463"/>
    </source>
</evidence>
<dbReference type="GO" id="GO:0030915">
    <property type="term" value="C:Smc5-Smc6 complex"/>
    <property type="evidence" value="ECO:0007669"/>
    <property type="project" value="TreeGrafter"/>
</dbReference>
<dbReference type="AlphaFoldDB" id="A0A8S1A7C7"/>
<comment type="similarity">
    <text evidence="1">Belongs to the SMC family. SMC5 subfamily.</text>
</comment>
<feature type="coiled-coil region" evidence="4">
    <location>
        <begin position="315"/>
        <end position="356"/>
    </location>
</feature>
<feature type="coiled-coil region" evidence="4">
    <location>
        <begin position="844"/>
        <end position="878"/>
    </location>
</feature>
<dbReference type="OrthoDB" id="10254973at2759"/>
<keyword evidence="3 4" id="KW-0175">Coiled coil</keyword>
<name>A0A8S1A7C7_ARCPL</name>
<dbReference type="PANTHER" id="PTHR45916:SF1">
    <property type="entry name" value="STRUCTURAL MAINTENANCE OF CHROMOSOMES PROTEIN 5"/>
    <property type="match status" value="1"/>
</dbReference>
<dbReference type="GO" id="GO:0003697">
    <property type="term" value="F:single-stranded DNA binding"/>
    <property type="evidence" value="ECO:0007669"/>
    <property type="project" value="TreeGrafter"/>
</dbReference>
<sequence>MSRVVNYDGVKAGCIYRIALENFVTYRRVQLFPGLSLNLIIGPNGTGKSTFVCAIILGLCGKPSVIGRSKKISDYVRTGCSNSTIEIELYRDHGQRNVIITRNFNLLDVSTWSIDHKTVREKQVQEIIASMNIQVDNLCQLLPQDRVQDFTKMDNHEILRSTLSAVGGQESVQMLNELIECRTLQRRNVTTLQSNAQVIEEQKRLNERLKVVIDAMKQRKEIEKQIEICEKKKLFLEYQELREKYVEYCNDKKEAVKVVKTHQQQLEPLKRVMDTAKVEISKLEKETLDKNRKIYSYKESAKEILTTIRTQEFRLKEIESSFQEKMERHRNKERELQEARAKLDKLNMDKTSLVEKVGDETKVKMELAEFHKHISQTNGAIEVLKKQKLELQHDIEMNINPHIRLCQNRIRNLEDVNIKRLETLRAYSEDCYNAVLWLRENRHLFQHDVHEPMMLEINFTDPKFARYLESTVAGRDLVAFTFESSQDMNLFLQKVRQEKGLKRVNALCSQGGSFELPERNIQQLSYLGFYTYLVDTISAPDAIVRYLCKTYKIHAIPIGNDHTYNNSGNVPANITLFFTENHRFQVRVSAYSGEKSSSTIEIRQPKLMANTVDAEQVDKLKAEKMKYERAAQNKTSKMNDLDSKLSRLESNLNELNMQRKGISEGVEKVRTISAQIRIQAKKVQDIENEPTFDIQQAKETSKRKQKECVTKQCKLQVELKGIIGDLHSEILNGDVLKLKLNLSRNSIVEQETQLRELTSDLKRVEATLQNIEALLVRAKSAAKEKLIEAKRSSDNKLPGEEGFPYSEQFELLPNDVTALQERCYELQTSIDCMDHGDDNVIKEYEDRERDINRLQTEVETSSDRNKLLETQMENIKSRWLPPLEALLRDIDKSFGDMFAKVGCAGEIKLEKGGSEEDFDKYGILILVRFRADEQLAPLTRHAQSGGERALSTALYLLALQRQATVPFRCVDEINQGMDPINERKMFELLVKVITECDNSQYFLLTPKLLTNLEYNDKIMVHTIMNGQKIMDNKKWNHIMFIEKANVYRASTS</sequence>
<dbReference type="GO" id="GO:0005634">
    <property type="term" value="C:nucleus"/>
    <property type="evidence" value="ECO:0007669"/>
    <property type="project" value="TreeGrafter"/>
</dbReference>
<accession>A0A8S1A7C7</accession>
<evidence type="ECO:0000313" key="6">
    <source>
        <dbReference type="EMBL" id="CAB3240501.1"/>
    </source>
</evidence>
<dbReference type="InterPro" id="IPR003395">
    <property type="entry name" value="RecF/RecN/SMC_N"/>
</dbReference>
<evidence type="ECO:0000256" key="1">
    <source>
        <dbReference type="ARBA" id="ARBA00010171"/>
    </source>
</evidence>
<dbReference type="EMBL" id="CADEBC010000505">
    <property type="protein sequence ID" value="CAB3240501.1"/>
    <property type="molecule type" value="Genomic_DNA"/>
</dbReference>